<protein>
    <recommendedName>
        <fullName evidence="2">Malectin-like domain-containing protein</fullName>
    </recommendedName>
</protein>
<accession>A0AAD5D679</accession>
<dbReference type="EMBL" id="JAMZMK010003020">
    <property type="protein sequence ID" value="KAI7754593.1"/>
    <property type="molecule type" value="Genomic_DNA"/>
</dbReference>
<evidence type="ECO:0000256" key="1">
    <source>
        <dbReference type="ARBA" id="ARBA00004167"/>
    </source>
</evidence>
<organism evidence="3 4">
    <name type="scientific">Ambrosia artemisiifolia</name>
    <name type="common">Common ragweed</name>
    <dbReference type="NCBI Taxonomy" id="4212"/>
    <lineage>
        <taxon>Eukaryota</taxon>
        <taxon>Viridiplantae</taxon>
        <taxon>Streptophyta</taxon>
        <taxon>Embryophyta</taxon>
        <taxon>Tracheophyta</taxon>
        <taxon>Spermatophyta</taxon>
        <taxon>Magnoliopsida</taxon>
        <taxon>eudicotyledons</taxon>
        <taxon>Gunneridae</taxon>
        <taxon>Pentapetalae</taxon>
        <taxon>asterids</taxon>
        <taxon>campanulids</taxon>
        <taxon>Asterales</taxon>
        <taxon>Asteraceae</taxon>
        <taxon>Asteroideae</taxon>
        <taxon>Heliantheae alliance</taxon>
        <taxon>Heliantheae</taxon>
        <taxon>Ambrosia</taxon>
    </lineage>
</organism>
<keyword evidence="4" id="KW-1185">Reference proteome</keyword>
<sequence>MYKQQSPSSLILSNRRNFGTTETIRYGDDMYDRIWSLPNVVGDRTVQASDTVSLKPFSEEQVPLKVMS</sequence>
<reference evidence="3" key="1">
    <citation type="submission" date="2022-06" db="EMBL/GenBank/DDBJ databases">
        <title>Uncovering the hologenomic basis of an extraordinary plant invasion.</title>
        <authorList>
            <person name="Bieker V.C."/>
            <person name="Martin M.D."/>
            <person name="Gilbert T."/>
            <person name="Hodgins K."/>
            <person name="Battlay P."/>
            <person name="Petersen B."/>
            <person name="Wilson J."/>
        </authorList>
    </citation>
    <scope>NUCLEOTIDE SEQUENCE</scope>
    <source>
        <strain evidence="3">AA19_3_7</strain>
        <tissue evidence="3">Leaf</tissue>
    </source>
</reference>
<gene>
    <name evidence="3" type="ORF">M8C21_003721</name>
</gene>
<feature type="domain" description="Malectin-like" evidence="2">
    <location>
        <begin position="1"/>
        <end position="68"/>
    </location>
</feature>
<name>A0AAD5D679_AMBAR</name>
<evidence type="ECO:0000313" key="3">
    <source>
        <dbReference type="EMBL" id="KAI7754593.1"/>
    </source>
</evidence>
<dbReference type="AlphaFoldDB" id="A0AAD5D679"/>
<dbReference type="Proteomes" id="UP001206925">
    <property type="component" value="Unassembled WGS sequence"/>
</dbReference>
<comment type="subcellular location">
    <subcellularLocation>
        <location evidence="1">Membrane</location>
        <topology evidence="1">Single-pass membrane protein</topology>
    </subcellularLocation>
</comment>
<evidence type="ECO:0000313" key="4">
    <source>
        <dbReference type="Proteomes" id="UP001206925"/>
    </source>
</evidence>
<dbReference type="InterPro" id="IPR024788">
    <property type="entry name" value="Malectin-like_Carb-bd_dom"/>
</dbReference>
<dbReference type="Pfam" id="PF12819">
    <property type="entry name" value="Malectin_like"/>
    <property type="match status" value="1"/>
</dbReference>
<proteinExistence type="predicted"/>
<dbReference type="GO" id="GO:0016020">
    <property type="term" value="C:membrane"/>
    <property type="evidence" value="ECO:0007669"/>
    <property type="project" value="UniProtKB-SubCell"/>
</dbReference>
<comment type="caution">
    <text evidence="3">The sequence shown here is derived from an EMBL/GenBank/DDBJ whole genome shotgun (WGS) entry which is preliminary data.</text>
</comment>
<evidence type="ECO:0000259" key="2">
    <source>
        <dbReference type="Pfam" id="PF12819"/>
    </source>
</evidence>